<keyword evidence="2 4" id="KW-0067">ATP-binding</keyword>
<evidence type="ECO:0000259" key="3">
    <source>
        <dbReference type="PROSITE" id="PS50893"/>
    </source>
</evidence>
<dbReference type="InterPro" id="IPR003593">
    <property type="entry name" value="AAA+_ATPase"/>
</dbReference>
<dbReference type="InterPro" id="IPR027417">
    <property type="entry name" value="P-loop_NTPase"/>
</dbReference>
<comment type="caution">
    <text evidence="4">The sequence shown here is derived from an EMBL/GenBank/DDBJ whole genome shotgun (WGS) entry which is preliminary data.</text>
</comment>
<feature type="domain" description="ABC transporter" evidence="3">
    <location>
        <begin position="2"/>
        <end position="231"/>
    </location>
</feature>
<dbReference type="PANTHER" id="PTHR43582">
    <property type="entry name" value="LINEARMYCIN RESISTANCE ATP-BINDING PROTEIN LNRL"/>
    <property type="match status" value="1"/>
</dbReference>
<dbReference type="GO" id="GO:0016887">
    <property type="term" value="F:ATP hydrolysis activity"/>
    <property type="evidence" value="ECO:0007669"/>
    <property type="project" value="InterPro"/>
</dbReference>
<name>A0A2T2XF94_9FIRM</name>
<dbReference type="GO" id="GO:0005524">
    <property type="term" value="F:ATP binding"/>
    <property type="evidence" value="ECO:0007669"/>
    <property type="project" value="UniProtKB-KW"/>
</dbReference>
<dbReference type="SMART" id="SM00382">
    <property type="entry name" value="AAA"/>
    <property type="match status" value="1"/>
</dbReference>
<evidence type="ECO:0000256" key="2">
    <source>
        <dbReference type="ARBA" id="ARBA00022840"/>
    </source>
</evidence>
<dbReference type="Pfam" id="PF00005">
    <property type="entry name" value="ABC_tran"/>
    <property type="match status" value="1"/>
</dbReference>
<dbReference type="Proteomes" id="UP000242972">
    <property type="component" value="Unassembled WGS sequence"/>
</dbReference>
<dbReference type="SUPFAM" id="SSF52540">
    <property type="entry name" value="P-loop containing nucleoside triphosphate hydrolases"/>
    <property type="match status" value="1"/>
</dbReference>
<dbReference type="AlphaFoldDB" id="A0A2T2XF94"/>
<organism evidence="4 5">
    <name type="scientific">Sulfobacillus benefaciens</name>
    <dbReference type="NCBI Taxonomy" id="453960"/>
    <lineage>
        <taxon>Bacteria</taxon>
        <taxon>Bacillati</taxon>
        <taxon>Bacillota</taxon>
        <taxon>Clostridia</taxon>
        <taxon>Eubacteriales</taxon>
        <taxon>Clostridiales Family XVII. Incertae Sedis</taxon>
        <taxon>Sulfobacillus</taxon>
    </lineage>
</organism>
<sequence>MILLSDLVVRYPGTSSNAIHDLSLVIDDSTCILGPHGSGKTSVILALLGLAPIQQGKIDVDGVEIQKTPLVARKLFSYVPQDNWLPSELTLGEYLTELAVLDDYQPSEVRDRTLWAAHQVHLDAGMERRLKSFSGGMRRRALIAGSLLSRAPWLIWDEPTLGLDPKEQAHLYQLINQMVATRRLIITTQVVEDAISLPNRIVLLRGGQLVKATTYSDLAATARNHVFRIPNPMVTERLREGLLWAPMPGGRIKVFADKPQPGWEPLEPTANDGYLWLMANCSEVPLQ</sequence>
<keyword evidence="1" id="KW-0547">Nucleotide-binding</keyword>
<accession>A0A2T2XF94</accession>
<dbReference type="EMBL" id="PXYW01000026">
    <property type="protein sequence ID" value="PSR33148.1"/>
    <property type="molecule type" value="Genomic_DNA"/>
</dbReference>
<dbReference type="PANTHER" id="PTHR43582:SF2">
    <property type="entry name" value="LINEARMYCIN RESISTANCE ATP-BINDING PROTEIN LNRL"/>
    <property type="match status" value="1"/>
</dbReference>
<reference evidence="4 5" key="1">
    <citation type="journal article" date="2014" name="BMC Genomics">
        <title>Comparison of environmental and isolate Sulfobacillus genomes reveals diverse carbon, sulfur, nitrogen, and hydrogen metabolisms.</title>
        <authorList>
            <person name="Justice N.B."/>
            <person name="Norman A."/>
            <person name="Brown C.T."/>
            <person name="Singh A."/>
            <person name="Thomas B.C."/>
            <person name="Banfield J.F."/>
        </authorList>
    </citation>
    <scope>NUCLEOTIDE SEQUENCE [LARGE SCALE GENOMIC DNA]</scope>
    <source>
        <strain evidence="4">AMDSBA4</strain>
    </source>
</reference>
<evidence type="ECO:0000256" key="1">
    <source>
        <dbReference type="ARBA" id="ARBA00022741"/>
    </source>
</evidence>
<dbReference type="InterPro" id="IPR017871">
    <property type="entry name" value="ABC_transporter-like_CS"/>
</dbReference>
<proteinExistence type="predicted"/>
<evidence type="ECO:0000313" key="5">
    <source>
        <dbReference type="Proteomes" id="UP000242972"/>
    </source>
</evidence>
<gene>
    <name evidence="4" type="ORF">C7B46_11300</name>
</gene>
<dbReference type="PROSITE" id="PS50893">
    <property type="entry name" value="ABC_TRANSPORTER_2"/>
    <property type="match status" value="1"/>
</dbReference>
<evidence type="ECO:0000313" key="4">
    <source>
        <dbReference type="EMBL" id="PSR33148.1"/>
    </source>
</evidence>
<dbReference type="PROSITE" id="PS00211">
    <property type="entry name" value="ABC_TRANSPORTER_1"/>
    <property type="match status" value="1"/>
</dbReference>
<protein>
    <submittedName>
        <fullName evidence="4">ABC transporter ATP-binding protein</fullName>
    </submittedName>
</protein>
<dbReference type="InterPro" id="IPR003439">
    <property type="entry name" value="ABC_transporter-like_ATP-bd"/>
</dbReference>
<dbReference type="Gene3D" id="3.40.50.300">
    <property type="entry name" value="P-loop containing nucleotide triphosphate hydrolases"/>
    <property type="match status" value="1"/>
</dbReference>